<dbReference type="Pfam" id="PF00849">
    <property type="entry name" value="PseudoU_synth_2"/>
    <property type="match status" value="1"/>
</dbReference>
<dbReference type="GO" id="GO:0001522">
    <property type="term" value="P:pseudouridine synthesis"/>
    <property type="evidence" value="ECO:0007669"/>
    <property type="project" value="InterPro"/>
</dbReference>
<dbReference type="SUPFAM" id="SSF55120">
    <property type="entry name" value="Pseudouridine synthase"/>
    <property type="match status" value="1"/>
</dbReference>
<name>E1WXS2_HALMS</name>
<evidence type="ECO:0000313" key="2">
    <source>
        <dbReference type="EMBL" id="CBW25879.1"/>
    </source>
</evidence>
<dbReference type="HOGENOM" id="CLU_016902_11_4_7"/>
<dbReference type="STRING" id="862908.BMS_0995"/>
<feature type="domain" description="Pseudouridine synthase RsuA/RluA-like" evidence="1">
    <location>
        <begin position="16"/>
        <end position="154"/>
    </location>
</feature>
<dbReference type="eggNOG" id="COG0564">
    <property type="taxonomic scope" value="Bacteria"/>
</dbReference>
<proteinExistence type="predicted"/>
<gene>
    <name evidence="2" type="ordered locus">BMS_0995</name>
</gene>
<dbReference type="PANTHER" id="PTHR21600">
    <property type="entry name" value="MITOCHONDRIAL RNA PSEUDOURIDINE SYNTHASE"/>
    <property type="match status" value="1"/>
</dbReference>
<organism evidence="2 3">
    <name type="scientific">Halobacteriovorax marinus (strain ATCC BAA-682 / DSM 15412 / SJ)</name>
    <name type="common">Bacteriovorax marinus</name>
    <dbReference type="NCBI Taxonomy" id="862908"/>
    <lineage>
        <taxon>Bacteria</taxon>
        <taxon>Pseudomonadati</taxon>
        <taxon>Bdellovibrionota</taxon>
        <taxon>Bacteriovoracia</taxon>
        <taxon>Bacteriovoracales</taxon>
        <taxon>Halobacteriovoraceae</taxon>
        <taxon>Halobacteriovorax</taxon>
    </lineage>
</organism>
<dbReference type="PATRIC" id="fig|862908.3.peg.946"/>
<dbReference type="GO" id="GO:0006396">
    <property type="term" value="P:RNA processing"/>
    <property type="evidence" value="ECO:0007669"/>
    <property type="project" value="UniProtKB-ARBA"/>
</dbReference>
<dbReference type="OrthoDB" id="9807829at2"/>
<dbReference type="InterPro" id="IPR020103">
    <property type="entry name" value="PsdUridine_synth_cat_dom_sf"/>
</dbReference>
<evidence type="ECO:0000313" key="3">
    <source>
        <dbReference type="Proteomes" id="UP000008963"/>
    </source>
</evidence>
<dbReference type="RefSeq" id="WP_014243663.1">
    <property type="nucleotide sequence ID" value="NC_016620.1"/>
</dbReference>
<reference evidence="3" key="1">
    <citation type="journal article" date="2013" name="ISME J.">
        <title>A small predatory core genome in the divergent marine Bacteriovorax marinus SJ and the terrestrial Bdellovibrio bacteriovorus.</title>
        <authorList>
            <person name="Crossman L.C."/>
            <person name="Chen H."/>
            <person name="Cerdeno-Tarraga A.M."/>
            <person name="Brooks K."/>
            <person name="Quail M.A."/>
            <person name="Pineiro S.A."/>
            <person name="Hobley L."/>
            <person name="Sockett R.E."/>
            <person name="Bentley S.D."/>
            <person name="Parkhill J."/>
            <person name="Williams H.N."/>
            <person name="Stine O.C."/>
        </authorList>
    </citation>
    <scope>NUCLEOTIDE SEQUENCE [LARGE SCALE GENOMIC DNA]</scope>
    <source>
        <strain evidence="3">ATCC BAA-682 / DSM 15412 / SJ</strain>
    </source>
</reference>
<dbReference type="GO" id="GO:0009982">
    <property type="term" value="F:pseudouridine synthase activity"/>
    <property type="evidence" value="ECO:0007669"/>
    <property type="project" value="InterPro"/>
</dbReference>
<dbReference type="Proteomes" id="UP000008963">
    <property type="component" value="Chromosome"/>
</dbReference>
<evidence type="ECO:0000259" key="1">
    <source>
        <dbReference type="Pfam" id="PF00849"/>
    </source>
</evidence>
<protein>
    <submittedName>
        <fullName evidence="2">Pseudouridylate synthase</fullName>
    </submittedName>
</protein>
<keyword evidence="3" id="KW-1185">Reference proteome</keyword>
<dbReference type="AlphaFoldDB" id="E1WXS2"/>
<dbReference type="GO" id="GO:0140098">
    <property type="term" value="F:catalytic activity, acting on RNA"/>
    <property type="evidence" value="ECO:0007669"/>
    <property type="project" value="UniProtKB-ARBA"/>
</dbReference>
<dbReference type="GO" id="GO:0003723">
    <property type="term" value="F:RNA binding"/>
    <property type="evidence" value="ECO:0007669"/>
    <property type="project" value="InterPro"/>
</dbReference>
<dbReference type="Gene3D" id="3.30.2350.10">
    <property type="entry name" value="Pseudouridine synthase"/>
    <property type="match status" value="1"/>
</dbReference>
<dbReference type="InterPro" id="IPR006145">
    <property type="entry name" value="PsdUridine_synth_RsuA/RluA"/>
</dbReference>
<dbReference type="KEGG" id="bmx:BMS_0995"/>
<accession>E1WXS2</accession>
<dbReference type="CDD" id="cd02869">
    <property type="entry name" value="PseudoU_synth_RluA_like"/>
    <property type="match status" value="1"/>
</dbReference>
<sequence>MTYLSMVEIIAEDQSWILINKPGAMSVHNDSKSVIEYFKQRNINLTPPHRIDKETSGLLLLTKEKNEVSNHQQQLKNASKYYIAICRGQVKADNGKWEQPLSDKAEGHKNPAGKKSDQKICLTNWWKVSSNQYVTLILFKIETGRTHQIRKHCALNGHEILGDKRYGQGKYQKIIKDKYQLDSMLLHSYRLEILLREEPEVFYAKMPQYFKDIMGEEIEKSLQDFQINDN</sequence>
<dbReference type="EMBL" id="FQ312005">
    <property type="protein sequence ID" value="CBW25879.1"/>
    <property type="molecule type" value="Genomic_DNA"/>
</dbReference>
<dbReference type="InterPro" id="IPR050188">
    <property type="entry name" value="RluA_PseudoU_synthase"/>
</dbReference>